<dbReference type="Gramene" id="ORUFI07G09130.1">
    <property type="protein sequence ID" value="ORUFI07G09130.1"/>
    <property type="gene ID" value="ORUFI07G09130"/>
</dbReference>
<evidence type="ECO:0000256" key="9">
    <source>
        <dbReference type="RuleBase" id="RU364001"/>
    </source>
</evidence>
<name>A0A0E0Q690_ORYRU</name>
<evidence type="ECO:0000259" key="10">
    <source>
        <dbReference type="PROSITE" id="PS51085"/>
    </source>
</evidence>
<comment type="similarity">
    <text evidence="2 9">Belongs to the 2Fe2S plant-type ferredoxin family.</text>
</comment>
<protein>
    <recommendedName>
        <fullName evidence="9">Ferredoxin</fullName>
    </recommendedName>
</protein>
<dbReference type="GO" id="GO:0009507">
    <property type="term" value="C:chloroplast"/>
    <property type="evidence" value="ECO:0007669"/>
    <property type="project" value="UniProtKB-SubCell"/>
</dbReference>
<dbReference type="SUPFAM" id="SSF54292">
    <property type="entry name" value="2Fe-2S ferredoxin-like"/>
    <property type="match status" value="1"/>
</dbReference>
<dbReference type="GO" id="GO:0022900">
    <property type="term" value="P:electron transport chain"/>
    <property type="evidence" value="ECO:0007669"/>
    <property type="project" value="InterPro"/>
</dbReference>
<keyword evidence="5 9" id="KW-0479">Metal-binding</keyword>
<reference evidence="12" key="1">
    <citation type="submission" date="2013-06" db="EMBL/GenBank/DDBJ databases">
        <authorList>
            <person name="Zhao Q."/>
        </authorList>
    </citation>
    <scope>NUCLEOTIDE SEQUENCE</scope>
    <source>
        <strain evidence="12">cv. W1943</strain>
    </source>
</reference>
<evidence type="ECO:0000256" key="2">
    <source>
        <dbReference type="ARBA" id="ARBA00007874"/>
    </source>
</evidence>
<dbReference type="GO" id="GO:0051537">
    <property type="term" value="F:2 iron, 2 sulfur cluster binding"/>
    <property type="evidence" value="ECO:0007669"/>
    <property type="project" value="UniProtKB-KW"/>
</dbReference>
<dbReference type="AlphaFoldDB" id="A0A0E0Q690"/>
<dbReference type="OMA" id="CKFITSF"/>
<evidence type="ECO:0000256" key="4">
    <source>
        <dbReference type="ARBA" id="ARBA00022714"/>
    </source>
</evidence>
<dbReference type="Gene3D" id="3.10.20.30">
    <property type="match status" value="1"/>
</dbReference>
<dbReference type="PROSITE" id="PS00197">
    <property type="entry name" value="2FE2S_FER_1"/>
    <property type="match status" value="1"/>
</dbReference>
<dbReference type="Proteomes" id="UP000008022">
    <property type="component" value="Unassembled WGS sequence"/>
</dbReference>
<keyword evidence="9" id="KW-0934">Plastid</keyword>
<dbReference type="eggNOG" id="ENOG502RZ87">
    <property type="taxonomic scope" value="Eukaryota"/>
</dbReference>
<evidence type="ECO:0000256" key="5">
    <source>
        <dbReference type="ARBA" id="ARBA00022723"/>
    </source>
</evidence>
<keyword evidence="8 9" id="KW-0411">Iron-sulfur</keyword>
<evidence type="ECO:0000256" key="7">
    <source>
        <dbReference type="ARBA" id="ARBA00023004"/>
    </source>
</evidence>
<keyword evidence="4 9" id="KW-0001">2Fe-2S</keyword>
<dbReference type="PANTHER" id="PTHR43112">
    <property type="entry name" value="FERREDOXIN"/>
    <property type="match status" value="1"/>
</dbReference>
<reference evidence="11" key="2">
    <citation type="submission" date="2015-06" db="UniProtKB">
        <authorList>
            <consortium name="EnsemblPlants"/>
        </authorList>
    </citation>
    <scope>IDENTIFICATION</scope>
</reference>
<proteinExistence type="inferred from homology"/>
<dbReference type="STRING" id="4529.A0A0E0Q690"/>
<dbReference type="GO" id="GO:0009055">
    <property type="term" value="F:electron transfer activity"/>
    <property type="evidence" value="ECO:0007669"/>
    <property type="project" value="InterPro"/>
</dbReference>
<evidence type="ECO:0000313" key="11">
    <source>
        <dbReference type="EnsemblPlants" id="ORUFI07G09130.1"/>
    </source>
</evidence>
<dbReference type="Pfam" id="PF00111">
    <property type="entry name" value="Fer2"/>
    <property type="match status" value="1"/>
</dbReference>
<dbReference type="InterPro" id="IPR001041">
    <property type="entry name" value="2Fe-2S_ferredoxin-type"/>
</dbReference>
<dbReference type="InterPro" id="IPR010241">
    <property type="entry name" value="Fd_pln"/>
</dbReference>
<evidence type="ECO:0000256" key="3">
    <source>
        <dbReference type="ARBA" id="ARBA00022448"/>
    </source>
</evidence>
<comment type="function">
    <text evidence="9">Ferredoxins are iron-sulfur proteins that transfer electrons in a wide variety of metabolic reactions.</text>
</comment>
<comment type="cofactor">
    <cofactor evidence="9">
        <name>[2Fe-2S] cluster</name>
        <dbReference type="ChEBI" id="CHEBI:190135"/>
    </cofactor>
    <text evidence="9">Binds 1 [2Fe-2S] cluster.</text>
</comment>
<feature type="domain" description="2Fe-2S ferredoxin-type" evidence="10">
    <location>
        <begin position="150"/>
        <end position="241"/>
    </location>
</feature>
<evidence type="ECO:0000256" key="6">
    <source>
        <dbReference type="ARBA" id="ARBA00022982"/>
    </source>
</evidence>
<dbReference type="PROSITE" id="PS51085">
    <property type="entry name" value="2FE2S_FER_2"/>
    <property type="match status" value="1"/>
</dbReference>
<sequence length="243" mass="25903">MPRGLKFLNFRKYGKFRTEISGLTEPSCRLFNSYFSATFPPILGVSSTIIAAAAAAAGGSLILSPASRSTSPSVSPRPVLLAGVHPSFKMTTCKFITSFAPGRRSIGTQPPMAAPRSLSTRVISYPDRRSATPTPKAGLRKLCVPAVDLYKVKLVSPKGVEHEFDAPGDACILDSAETAGLELPYSCRAGDCSTCAGRIEDGVVDQPNGSYLDDAQRADGYVLTCVSYPRSNCVIHTHKGREV</sequence>
<dbReference type="EnsemblPlants" id="ORUFI07G09130.1">
    <property type="protein sequence ID" value="ORUFI07G09130.1"/>
    <property type="gene ID" value="ORUFI07G09130"/>
</dbReference>
<dbReference type="HOGENOM" id="CLU_082632_1_2_1"/>
<keyword evidence="7 9" id="KW-0408">Iron</keyword>
<evidence type="ECO:0000256" key="8">
    <source>
        <dbReference type="ARBA" id="ARBA00023014"/>
    </source>
</evidence>
<dbReference type="PANTHER" id="PTHR43112:SF30">
    <property type="entry name" value="FERREDOXIN-3, CHLOROPLASTIC"/>
    <property type="match status" value="1"/>
</dbReference>
<organism evidence="11 12">
    <name type="scientific">Oryza rufipogon</name>
    <name type="common">Brownbeard rice</name>
    <name type="synonym">Asian wild rice</name>
    <dbReference type="NCBI Taxonomy" id="4529"/>
    <lineage>
        <taxon>Eukaryota</taxon>
        <taxon>Viridiplantae</taxon>
        <taxon>Streptophyta</taxon>
        <taxon>Embryophyta</taxon>
        <taxon>Tracheophyta</taxon>
        <taxon>Spermatophyta</taxon>
        <taxon>Magnoliopsida</taxon>
        <taxon>Liliopsida</taxon>
        <taxon>Poales</taxon>
        <taxon>Poaceae</taxon>
        <taxon>BOP clade</taxon>
        <taxon>Oryzoideae</taxon>
        <taxon>Oryzeae</taxon>
        <taxon>Oryzinae</taxon>
        <taxon>Oryza</taxon>
    </lineage>
</organism>
<dbReference type="GO" id="GO:0046872">
    <property type="term" value="F:metal ion binding"/>
    <property type="evidence" value="ECO:0007669"/>
    <property type="project" value="UniProtKB-KW"/>
</dbReference>
<evidence type="ECO:0000256" key="1">
    <source>
        <dbReference type="ARBA" id="ARBA00004229"/>
    </source>
</evidence>
<dbReference type="CDD" id="cd00207">
    <property type="entry name" value="fer2"/>
    <property type="match status" value="1"/>
</dbReference>
<keyword evidence="9" id="KW-0150">Chloroplast</keyword>
<keyword evidence="12" id="KW-1185">Reference proteome</keyword>
<keyword evidence="3 9" id="KW-0813">Transport</keyword>
<dbReference type="InterPro" id="IPR006058">
    <property type="entry name" value="2Fe2S_fd_BS"/>
</dbReference>
<dbReference type="InterPro" id="IPR012675">
    <property type="entry name" value="Beta-grasp_dom_sf"/>
</dbReference>
<accession>A0A0E0Q690</accession>
<dbReference type="InterPro" id="IPR036010">
    <property type="entry name" value="2Fe-2S_ferredoxin-like_sf"/>
</dbReference>
<keyword evidence="6 9" id="KW-0249">Electron transport</keyword>
<comment type="subcellular location">
    <subcellularLocation>
        <location evidence="1 9">Plastid</location>
        <location evidence="1 9">Chloroplast</location>
    </subcellularLocation>
</comment>
<evidence type="ECO:0000313" key="12">
    <source>
        <dbReference type="Proteomes" id="UP000008022"/>
    </source>
</evidence>
<dbReference type="NCBIfam" id="TIGR02008">
    <property type="entry name" value="fdx_plant"/>
    <property type="match status" value="1"/>
</dbReference>